<proteinExistence type="predicted"/>
<accession>A0A0E9UKP8</accession>
<reference evidence="1" key="2">
    <citation type="journal article" date="2015" name="Fish Shellfish Immunol.">
        <title>Early steps in the European eel (Anguilla anguilla)-Vibrio vulnificus interaction in the gills: Role of the RtxA13 toxin.</title>
        <authorList>
            <person name="Callol A."/>
            <person name="Pajuelo D."/>
            <person name="Ebbesson L."/>
            <person name="Teles M."/>
            <person name="MacKenzie S."/>
            <person name="Amaro C."/>
        </authorList>
    </citation>
    <scope>NUCLEOTIDE SEQUENCE</scope>
</reference>
<protein>
    <submittedName>
        <fullName evidence="1">Uncharacterized protein</fullName>
    </submittedName>
</protein>
<dbReference type="EMBL" id="GBXM01047818">
    <property type="protein sequence ID" value="JAH60759.1"/>
    <property type="molecule type" value="Transcribed_RNA"/>
</dbReference>
<name>A0A0E9UKP8_ANGAN</name>
<organism evidence="1">
    <name type="scientific">Anguilla anguilla</name>
    <name type="common">European freshwater eel</name>
    <name type="synonym">Muraena anguilla</name>
    <dbReference type="NCBI Taxonomy" id="7936"/>
    <lineage>
        <taxon>Eukaryota</taxon>
        <taxon>Metazoa</taxon>
        <taxon>Chordata</taxon>
        <taxon>Craniata</taxon>
        <taxon>Vertebrata</taxon>
        <taxon>Euteleostomi</taxon>
        <taxon>Actinopterygii</taxon>
        <taxon>Neopterygii</taxon>
        <taxon>Teleostei</taxon>
        <taxon>Anguilliformes</taxon>
        <taxon>Anguillidae</taxon>
        <taxon>Anguilla</taxon>
    </lineage>
</organism>
<dbReference type="EMBL" id="GBXM01027932">
    <property type="protein sequence ID" value="JAH80645.1"/>
    <property type="molecule type" value="Transcribed_RNA"/>
</dbReference>
<dbReference type="AlphaFoldDB" id="A0A0E9UKP8"/>
<sequence length="41" mass="4783">MKKKVRDTEVDTVGATFVSIVRTEMYLLIFFPLSRGYEPDE</sequence>
<dbReference type="EMBL" id="GBXM01042752">
    <property type="protein sequence ID" value="JAH65825.1"/>
    <property type="molecule type" value="Transcribed_RNA"/>
</dbReference>
<evidence type="ECO:0000313" key="1">
    <source>
        <dbReference type="EMBL" id="JAH65825.1"/>
    </source>
</evidence>
<reference evidence="1" key="1">
    <citation type="submission" date="2014-11" db="EMBL/GenBank/DDBJ databases">
        <authorList>
            <person name="Amaro Gonzalez C."/>
        </authorList>
    </citation>
    <scope>NUCLEOTIDE SEQUENCE</scope>
</reference>